<organism evidence="2 3">
    <name type="scientific">Octadecabacter dasysiphoniae</name>
    <dbReference type="NCBI Taxonomy" id="2909341"/>
    <lineage>
        <taxon>Bacteria</taxon>
        <taxon>Pseudomonadati</taxon>
        <taxon>Pseudomonadota</taxon>
        <taxon>Alphaproteobacteria</taxon>
        <taxon>Rhodobacterales</taxon>
        <taxon>Roseobacteraceae</taxon>
        <taxon>Octadecabacter</taxon>
    </lineage>
</organism>
<evidence type="ECO:0000313" key="2">
    <source>
        <dbReference type="EMBL" id="MCF2872961.1"/>
    </source>
</evidence>
<accession>A0ABS9D0B6</accession>
<comment type="caution">
    <text evidence="2">The sequence shown here is derived from an EMBL/GenBank/DDBJ whole genome shotgun (WGS) entry which is preliminary data.</text>
</comment>
<evidence type="ECO:0000313" key="3">
    <source>
        <dbReference type="Proteomes" id="UP001200557"/>
    </source>
</evidence>
<dbReference type="InterPro" id="IPR052514">
    <property type="entry name" value="SAM-dependent_MTase"/>
</dbReference>
<dbReference type="NCBIfam" id="TIGR01444">
    <property type="entry name" value="fkbM_fam"/>
    <property type="match status" value="1"/>
</dbReference>
<dbReference type="GO" id="GO:0008168">
    <property type="term" value="F:methyltransferase activity"/>
    <property type="evidence" value="ECO:0007669"/>
    <property type="project" value="UniProtKB-KW"/>
</dbReference>
<dbReference type="PANTHER" id="PTHR34203:SF15">
    <property type="entry name" value="SLL1173 PROTEIN"/>
    <property type="match status" value="1"/>
</dbReference>
<reference evidence="2 3" key="1">
    <citation type="submission" date="2022-01" db="EMBL/GenBank/DDBJ databases">
        <title>Octadecabacter sp. nov., isolated from a marine alga.</title>
        <authorList>
            <person name="Jin M.S."/>
            <person name="Kim H.M."/>
            <person name="Han D.M."/>
            <person name="Jung J.J."/>
            <person name="Jeon C.O."/>
        </authorList>
    </citation>
    <scope>NUCLEOTIDE SEQUENCE [LARGE SCALE GENOMIC DNA]</scope>
    <source>
        <strain evidence="2 3">G9-8</strain>
    </source>
</reference>
<keyword evidence="2" id="KW-0808">Transferase</keyword>
<dbReference type="PANTHER" id="PTHR34203">
    <property type="entry name" value="METHYLTRANSFERASE, FKBM FAMILY PROTEIN"/>
    <property type="match status" value="1"/>
</dbReference>
<keyword evidence="3" id="KW-1185">Reference proteome</keyword>
<dbReference type="InterPro" id="IPR006342">
    <property type="entry name" value="FkbM_mtfrase"/>
</dbReference>
<dbReference type="SUPFAM" id="SSF53335">
    <property type="entry name" value="S-adenosyl-L-methionine-dependent methyltransferases"/>
    <property type="match status" value="1"/>
</dbReference>
<dbReference type="Proteomes" id="UP001200557">
    <property type="component" value="Unassembled WGS sequence"/>
</dbReference>
<feature type="domain" description="Methyltransferase FkbM" evidence="1">
    <location>
        <begin position="114"/>
        <end position="248"/>
    </location>
</feature>
<keyword evidence="2" id="KW-0489">Methyltransferase</keyword>
<dbReference type="Pfam" id="PF05050">
    <property type="entry name" value="Methyltransf_21"/>
    <property type="match status" value="1"/>
</dbReference>
<name>A0ABS9D0B6_9RHOB</name>
<evidence type="ECO:0000259" key="1">
    <source>
        <dbReference type="Pfam" id="PF05050"/>
    </source>
</evidence>
<dbReference type="Gene3D" id="3.40.50.150">
    <property type="entry name" value="Vaccinia Virus protein VP39"/>
    <property type="match status" value="1"/>
</dbReference>
<protein>
    <submittedName>
        <fullName evidence="2">FkbM family methyltransferase</fullName>
    </submittedName>
</protein>
<dbReference type="RefSeq" id="WP_235227289.1">
    <property type="nucleotide sequence ID" value="NZ_JAKGAQ010000006.1"/>
</dbReference>
<dbReference type="InterPro" id="IPR029063">
    <property type="entry name" value="SAM-dependent_MTases_sf"/>
</dbReference>
<dbReference type="EMBL" id="JAKGAQ010000006">
    <property type="protein sequence ID" value="MCF2872961.1"/>
    <property type="molecule type" value="Genomic_DNA"/>
</dbReference>
<proteinExistence type="predicted"/>
<sequence length="264" mass="28964">MGPTDTPEWALELNSQLKMLNKMTRLQLNATRFGNLGPERILTINHQGRAFDLHLPFGDNDYIQRKILNDRGFYEANLLQSLLEMNVVQHGGVIIDAGSNIGNHAVFFGGYFAPKRMYCFEPQDIAYATMVRNIELNLAGSDVRAHQSMLGATSGRGGVAAYKHGNHGGASFEASDTGGTQMVSLDEAIEPADVAAVSFIKIDVEGYQGEVIRGATQILSQSKPVLWIEVFANEKAETDELLTKFGYRAQKLSQNNYIYSVAAG</sequence>
<gene>
    <name evidence="2" type="ORF">L0664_17995</name>
</gene>
<dbReference type="GO" id="GO:0032259">
    <property type="term" value="P:methylation"/>
    <property type="evidence" value="ECO:0007669"/>
    <property type="project" value="UniProtKB-KW"/>
</dbReference>